<sequence length="943" mass="103929">MASTSRSVSERRLRPIYDALDTFNNKQAIQLADKVLKKDPILAAKALKAIALERLGKRDEGLALLNELKVVGPTDEMTLQAMTHAYRDMDQFDQIPSVYEVAVKHSPLNEELNAHLFMALVRINDPKRQQAVAMQMYKTFKLPRYYLWSAMSLLAQAMLPSNIQAGLSSKMLFPLLEKILEKATNEKLLASEEDLDLYLQAFERQGKHADVLKWLEQPELASLIKSSSARDQRVAEALGSAGRLLEAASKFQALLEAPEHRDQWSFFKLYLKYTFEHAAASPDVATLENAWSFVSKLVAEETAPSAGAGPKVVHRGPFLAQLEFLRLSQQRVSAGLPVASVAASLVELLAAYFARFGAKWCCFDDMRGFVGTLSPDAAKELHEKMLQQVQACPKDAPVATQADCMRQHICTVQLARWMGLHTAMTPEQQRELVADLVSRYHAGLQFGSALKETERQYSDDYALLATLVMLDLHEATGDRSVLYDIIALLQFGVVRSKFNFQFKLFLVQCYVKLGALAPALALYQELETRHVQQDTLSYVISDHLLSCANMAEGVNFHRMVLSYFERAGKELPEMVINAYRHQTFSKVLEFMEFTSRTNRSLQRAIVRCQDAKLRLRTGFNGQISELEEFIRVLPLPVEVLNDLSDNRDHDVMDFWEAEARRPTKEQLETLRAQKIAWVRLSTLTFNTLRFAAASDKARLQSTLEQLQAAVSAIAEQSFAVPSSLRLSQTPANTQQALVHAKIVLEFGKAAQHLQAYVASSGEAAGAAASISDAAASATAFISSVTAAAEAATNAIASTPLPESIGQRFFERAAGQLEVAGDALVFLSAFARVLGDIANAGKKNRKKPTDGSPAISVADLRAPISSAASGFAQLLRSLESQLQANRRNLPAASFASKSLVSSEADVKAAGEKAFTALSQSQRDALENLAEWVGSKRSCAESLSS</sequence>
<dbReference type="SUPFAM" id="SSF48452">
    <property type="entry name" value="TPR-like"/>
    <property type="match status" value="1"/>
</dbReference>
<keyword evidence="3" id="KW-1185">Reference proteome</keyword>
<reference evidence="3" key="1">
    <citation type="submission" date="2011-02" db="EMBL/GenBank/DDBJ databases">
        <title>The Genome Sequence of Capsaspora owczarzaki ATCC 30864.</title>
        <authorList>
            <person name="Russ C."/>
            <person name="Cuomo C."/>
            <person name="Burger G."/>
            <person name="Gray M.W."/>
            <person name="Holland P.W.H."/>
            <person name="King N."/>
            <person name="Lang F.B.F."/>
            <person name="Roger A.J."/>
            <person name="Ruiz-Trillo I."/>
            <person name="Young S.K."/>
            <person name="Zeng Q."/>
            <person name="Gargeya S."/>
            <person name="Alvarado L."/>
            <person name="Berlin A."/>
            <person name="Chapman S.B."/>
            <person name="Chen Z."/>
            <person name="Freedman E."/>
            <person name="Gellesch M."/>
            <person name="Goldberg J."/>
            <person name="Griggs A."/>
            <person name="Gujja S."/>
            <person name="Heilman E."/>
            <person name="Heiman D."/>
            <person name="Howarth C."/>
            <person name="Mehta T."/>
            <person name="Neiman D."/>
            <person name="Pearson M."/>
            <person name="Roberts A."/>
            <person name="Saif S."/>
            <person name="Shea T."/>
            <person name="Shenoy N."/>
            <person name="Sisk P."/>
            <person name="Stolte C."/>
            <person name="Sykes S."/>
            <person name="White J."/>
            <person name="Yandava C."/>
            <person name="Haas B."/>
            <person name="Nusbaum C."/>
            <person name="Birren B."/>
        </authorList>
    </citation>
    <scope>NUCLEOTIDE SEQUENCE</scope>
    <source>
        <strain evidence="3">ATCC 30864</strain>
    </source>
</reference>
<dbReference type="STRING" id="595528.A0A0D2UJX7"/>
<dbReference type="PhylomeDB" id="A0A0D2UJX7"/>
<evidence type="ECO:0008006" key="4">
    <source>
        <dbReference type="Google" id="ProtNLM"/>
    </source>
</evidence>
<dbReference type="RefSeq" id="XP_004345450.2">
    <property type="nucleotide sequence ID" value="XM_004345400.2"/>
</dbReference>
<dbReference type="InterPro" id="IPR019183">
    <property type="entry name" value="NAA25_NatB_aux_su"/>
</dbReference>
<gene>
    <name evidence="2" type="ORF">CAOG_005860</name>
</gene>
<evidence type="ECO:0000313" key="2">
    <source>
        <dbReference type="EMBL" id="KJE95406.1"/>
    </source>
</evidence>
<dbReference type="EMBL" id="KE346369">
    <property type="protein sequence ID" value="KJE95406.1"/>
    <property type="molecule type" value="Genomic_DNA"/>
</dbReference>
<dbReference type="OrthoDB" id="1874341at2759"/>
<proteinExistence type="inferred from homology"/>
<evidence type="ECO:0000256" key="1">
    <source>
        <dbReference type="ARBA" id="ARBA00006298"/>
    </source>
</evidence>
<comment type="similarity">
    <text evidence="1">Belongs to the MDM20/NAA25 family.</text>
</comment>
<dbReference type="GO" id="GO:0031416">
    <property type="term" value="C:NatB complex"/>
    <property type="evidence" value="ECO:0007669"/>
    <property type="project" value="TreeGrafter"/>
</dbReference>
<dbReference type="PANTHER" id="PTHR22767:SF3">
    <property type="entry name" value="N-ALPHA-ACETYLTRANSFERASE 25, NATB AUXILIARY SUBUNIT"/>
    <property type="match status" value="1"/>
</dbReference>
<dbReference type="InterPro" id="IPR011990">
    <property type="entry name" value="TPR-like_helical_dom_sf"/>
</dbReference>
<dbReference type="FunCoup" id="A0A0D2UJX7">
    <property type="interactions" value="560"/>
</dbReference>
<dbReference type="Pfam" id="PF09797">
    <property type="entry name" value="NatB_MDM20"/>
    <property type="match status" value="1"/>
</dbReference>
<name>A0A0D2UJX7_CAPO3</name>
<dbReference type="InParanoid" id="A0A0D2UJX7"/>
<dbReference type="eggNOG" id="KOG2053">
    <property type="taxonomic scope" value="Eukaryota"/>
</dbReference>
<dbReference type="PANTHER" id="PTHR22767">
    <property type="entry name" value="N-TERMINAL ACETYLTRANSFERASE-RELATED"/>
    <property type="match status" value="1"/>
</dbReference>
<evidence type="ECO:0000313" key="3">
    <source>
        <dbReference type="Proteomes" id="UP000008743"/>
    </source>
</evidence>
<dbReference type="Gene3D" id="1.25.40.1040">
    <property type="match status" value="1"/>
</dbReference>
<accession>A0A0D2UJX7</accession>
<organism evidence="2 3">
    <name type="scientific">Capsaspora owczarzaki (strain ATCC 30864)</name>
    <dbReference type="NCBI Taxonomy" id="595528"/>
    <lineage>
        <taxon>Eukaryota</taxon>
        <taxon>Filasterea</taxon>
        <taxon>Capsaspora</taxon>
    </lineage>
</organism>
<dbReference type="AlphaFoldDB" id="A0A0D2UJX7"/>
<protein>
    <recommendedName>
        <fullName evidence="4">N-terminal acetyltransferase B complex subunit NAA25 homolog</fullName>
    </recommendedName>
</protein>
<dbReference type="Proteomes" id="UP000008743">
    <property type="component" value="Unassembled WGS sequence"/>
</dbReference>